<reference evidence="1" key="1">
    <citation type="submission" date="2022-04" db="EMBL/GenBank/DDBJ databases">
        <title>A functionally conserved STORR gene fusion in Papaver species that diverged 16.8 million years ago.</title>
        <authorList>
            <person name="Catania T."/>
        </authorList>
    </citation>
    <scope>NUCLEOTIDE SEQUENCE</scope>
    <source>
        <strain evidence="1">S-188037</strain>
    </source>
</reference>
<evidence type="ECO:0000313" key="1">
    <source>
        <dbReference type="EMBL" id="KAI3944058.1"/>
    </source>
</evidence>
<feature type="non-terminal residue" evidence="1">
    <location>
        <position position="135"/>
    </location>
</feature>
<organism evidence="1 2">
    <name type="scientific">Papaver atlanticum</name>
    <dbReference type="NCBI Taxonomy" id="357466"/>
    <lineage>
        <taxon>Eukaryota</taxon>
        <taxon>Viridiplantae</taxon>
        <taxon>Streptophyta</taxon>
        <taxon>Embryophyta</taxon>
        <taxon>Tracheophyta</taxon>
        <taxon>Spermatophyta</taxon>
        <taxon>Magnoliopsida</taxon>
        <taxon>Ranunculales</taxon>
        <taxon>Papaveraceae</taxon>
        <taxon>Papaveroideae</taxon>
        <taxon>Papaver</taxon>
    </lineage>
</organism>
<sequence>AKRRKGIAKCKFEKTICEGDIFIMPVLCQAVAPRLFNRIVPANKDSLKKKDPGQRQLELEQRRRVEITDDEAYSYPFSTTFTLVLNIEYMCNKGKNTVVVMSEEKRKELVKKQQDEEESKKLSLFLAEDDMWDYS</sequence>
<name>A0AAD4T6G0_9MAGN</name>
<dbReference type="Proteomes" id="UP001202328">
    <property type="component" value="Unassembled WGS sequence"/>
</dbReference>
<comment type="caution">
    <text evidence="1">The sequence shown here is derived from an EMBL/GenBank/DDBJ whole genome shotgun (WGS) entry which is preliminary data.</text>
</comment>
<dbReference type="AlphaFoldDB" id="A0AAD4T6G0"/>
<proteinExistence type="predicted"/>
<protein>
    <submittedName>
        <fullName evidence="1">Uncharacterized protein</fullName>
    </submittedName>
</protein>
<accession>A0AAD4T6G0</accession>
<dbReference type="EMBL" id="JAJJMB010004080">
    <property type="protein sequence ID" value="KAI3944058.1"/>
    <property type="molecule type" value="Genomic_DNA"/>
</dbReference>
<keyword evidence="2" id="KW-1185">Reference proteome</keyword>
<evidence type="ECO:0000313" key="2">
    <source>
        <dbReference type="Proteomes" id="UP001202328"/>
    </source>
</evidence>
<gene>
    <name evidence="1" type="ORF">MKW98_015210</name>
</gene>